<dbReference type="GO" id="GO:0015807">
    <property type="term" value="P:L-amino acid transport"/>
    <property type="evidence" value="ECO:0007669"/>
    <property type="project" value="TreeGrafter"/>
</dbReference>
<keyword evidence="2" id="KW-0813">Transport</keyword>
<dbReference type="SMART" id="SM00382">
    <property type="entry name" value="AAA"/>
    <property type="match status" value="1"/>
</dbReference>
<keyword evidence="3" id="KW-0547">Nucleotide-binding</keyword>
<dbReference type="InterPro" id="IPR052156">
    <property type="entry name" value="BCAA_Transport_ATP-bd_LivF"/>
</dbReference>
<dbReference type="GO" id="GO:0016887">
    <property type="term" value="F:ATP hydrolysis activity"/>
    <property type="evidence" value="ECO:0007669"/>
    <property type="project" value="InterPro"/>
</dbReference>
<evidence type="ECO:0000256" key="1">
    <source>
        <dbReference type="ARBA" id="ARBA00005417"/>
    </source>
</evidence>
<dbReference type="AlphaFoldDB" id="A0A0F9B3S7"/>
<feature type="domain" description="ABC transporter" evidence="6">
    <location>
        <begin position="8"/>
        <end position="235"/>
    </location>
</feature>
<dbReference type="InterPro" id="IPR027417">
    <property type="entry name" value="P-loop_NTPase"/>
</dbReference>
<organism evidence="7">
    <name type="scientific">marine sediment metagenome</name>
    <dbReference type="NCBI Taxonomy" id="412755"/>
    <lineage>
        <taxon>unclassified sequences</taxon>
        <taxon>metagenomes</taxon>
        <taxon>ecological metagenomes</taxon>
    </lineage>
</organism>
<evidence type="ECO:0000256" key="2">
    <source>
        <dbReference type="ARBA" id="ARBA00022448"/>
    </source>
</evidence>
<dbReference type="PANTHER" id="PTHR43820:SF4">
    <property type="entry name" value="HIGH-AFFINITY BRANCHED-CHAIN AMINO ACID TRANSPORT ATP-BINDING PROTEIN LIVF"/>
    <property type="match status" value="1"/>
</dbReference>
<dbReference type="CDD" id="cd03224">
    <property type="entry name" value="ABC_TM1139_LivF_branched"/>
    <property type="match status" value="1"/>
</dbReference>
<sequence length="237" mass="25951">MSKDDTTLRIENLETGYGKKQVLFGLSLDVGEGEIVGIIGPNGAGKSTLLKAIFGCLKPKKGKVIFKNEDITGMSPEKIVKKGISYVPQVENIFPSLTIHENLEMGAFIRTDNYSSRMNEIYDLFPDLKKRRNDKAGLLSGGQRQMVAMGRALMLDPAVLLLDEPSAGLAPKLVSMIFERIKGINSTAGNIDKIGRCRSKAAQSVGILHEIPYGMHKRIEPVKIGVWESRCNKGGAY</sequence>
<evidence type="ECO:0000256" key="5">
    <source>
        <dbReference type="ARBA" id="ARBA00022970"/>
    </source>
</evidence>
<evidence type="ECO:0000313" key="7">
    <source>
        <dbReference type="EMBL" id="KKL16569.1"/>
    </source>
</evidence>
<dbReference type="InterPro" id="IPR003593">
    <property type="entry name" value="AAA+_ATPase"/>
</dbReference>
<dbReference type="Gene3D" id="3.40.50.300">
    <property type="entry name" value="P-loop containing nucleotide triphosphate hydrolases"/>
    <property type="match status" value="1"/>
</dbReference>
<proteinExistence type="inferred from homology"/>
<evidence type="ECO:0000259" key="6">
    <source>
        <dbReference type="PROSITE" id="PS50893"/>
    </source>
</evidence>
<dbReference type="InterPro" id="IPR003439">
    <property type="entry name" value="ABC_transporter-like_ATP-bd"/>
</dbReference>
<evidence type="ECO:0000256" key="4">
    <source>
        <dbReference type="ARBA" id="ARBA00022840"/>
    </source>
</evidence>
<comment type="similarity">
    <text evidence="1">Belongs to the ABC transporter superfamily.</text>
</comment>
<evidence type="ECO:0000256" key="3">
    <source>
        <dbReference type="ARBA" id="ARBA00022741"/>
    </source>
</evidence>
<dbReference type="GO" id="GO:0015658">
    <property type="term" value="F:branched-chain amino acid transmembrane transporter activity"/>
    <property type="evidence" value="ECO:0007669"/>
    <property type="project" value="TreeGrafter"/>
</dbReference>
<dbReference type="PROSITE" id="PS00211">
    <property type="entry name" value="ABC_TRANSPORTER_1"/>
    <property type="match status" value="1"/>
</dbReference>
<dbReference type="GO" id="GO:0005524">
    <property type="term" value="F:ATP binding"/>
    <property type="evidence" value="ECO:0007669"/>
    <property type="project" value="UniProtKB-KW"/>
</dbReference>
<keyword evidence="4" id="KW-0067">ATP-binding</keyword>
<protein>
    <recommendedName>
        <fullName evidence="6">ABC transporter domain-containing protein</fullName>
    </recommendedName>
</protein>
<dbReference type="Pfam" id="PF00005">
    <property type="entry name" value="ABC_tran"/>
    <property type="match status" value="1"/>
</dbReference>
<dbReference type="InterPro" id="IPR017871">
    <property type="entry name" value="ABC_transporter-like_CS"/>
</dbReference>
<gene>
    <name evidence="7" type="ORF">LCGC14_2494240</name>
</gene>
<dbReference type="PROSITE" id="PS50893">
    <property type="entry name" value="ABC_TRANSPORTER_2"/>
    <property type="match status" value="1"/>
</dbReference>
<accession>A0A0F9B3S7</accession>
<keyword evidence="5" id="KW-0029">Amino-acid transport</keyword>
<dbReference type="PANTHER" id="PTHR43820">
    <property type="entry name" value="HIGH-AFFINITY BRANCHED-CHAIN AMINO ACID TRANSPORT ATP-BINDING PROTEIN LIVF"/>
    <property type="match status" value="1"/>
</dbReference>
<dbReference type="EMBL" id="LAZR01039610">
    <property type="protein sequence ID" value="KKL16569.1"/>
    <property type="molecule type" value="Genomic_DNA"/>
</dbReference>
<dbReference type="SUPFAM" id="SSF52540">
    <property type="entry name" value="P-loop containing nucleoside triphosphate hydrolases"/>
    <property type="match status" value="1"/>
</dbReference>
<comment type="caution">
    <text evidence="7">The sequence shown here is derived from an EMBL/GenBank/DDBJ whole genome shotgun (WGS) entry which is preliminary data.</text>
</comment>
<reference evidence="7" key="1">
    <citation type="journal article" date="2015" name="Nature">
        <title>Complex archaea that bridge the gap between prokaryotes and eukaryotes.</title>
        <authorList>
            <person name="Spang A."/>
            <person name="Saw J.H."/>
            <person name="Jorgensen S.L."/>
            <person name="Zaremba-Niedzwiedzka K."/>
            <person name="Martijn J."/>
            <person name="Lind A.E."/>
            <person name="van Eijk R."/>
            <person name="Schleper C."/>
            <person name="Guy L."/>
            <person name="Ettema T.J."/>
        </authorList>
    </citation>
    <scope>NUCLEOTIDE SEQUENCE</scope>
</reference>
<name>A0A0F9B3S7_9ZZZZ</name>